<accession>A0AAD1UDR1</accession>
<organism evidence="1 2">
    <name type="scientific">Euplotes crassus</name>
    <dbReference type="NCBI Taxonomy" id="5936"/>
    <lineage>
        <taxon>Eukaryota</taxon>
        <taxon>Sar</taxon>
        <taxon>Alveolata</taxon>
        <taxon>Ciliophora</taxon>
        <taxon>Intramacronucleata</taxon>
        <taxon>Spirotrichea</taxon>
        <taxon>Hypotrichia</taxon>
        <taxon>Euplotida</taxon>
        <taxon>Euplotidae</taxon>
        <taxon>Moneuplotes</taxon>
    </lineage>
</organism>
<name>A0AAD1UDR1_EUPCR</name>
<comment type="caution">
    <text evidence="1">The sequence shown here is derived from an EMBL/GenBank/DDBJ whole genome shotgun (WGS) entry which is preliminary data.</text>
</comment>
<dbReference type="AlphaFoldDB" id="A0AAD1UDR1"/>
<sequence>MNGLSTSLLDARNGECGLCGYGHFKPHAISIERGFQYNGCLKEENCLEECSDIMQNWSCFGIVDSSLLYKTLKNQVDQMETKFIEEKTNEITRDFKKKFRSGSKPEIEEKCQVQKELSLRVSEEDDTADSCLKESRANKFGSKTGTRVQSKPRVRADAKIKKVFRITRKHIKKLFKSMNSKIIQKRYVNCSLDKIYERMRLTLQSIISEELLADDLVYYTIGILGIKKPSELNYKRKIQGEISQFNETNTKFTYKKLEKTLQSDSLRVLLRYMVSQVDVSMAETLENILDLQ</sequence>
<dbReference type="Proteomes" id="UP001295684">
    <property type="component" value="Unassembled WGS sequence"/>
</dbReference>
<dbReference type="EMBL" id="CAMPGE010008442">
    <property type="protein sequence ID" value="CAI2367341.1"/>
    <property type="molecule type" value="Genomic_DNA"/>
</dbReference>
<protein>
    <submittedName>
        <fullName evidence="1">Uncharacterized protein</fullName>
    </submittedName>
</protein>
<evidence type="ECO:0000313" key="1">
    <source>
        <dbReference type="EMBL" id="CAI2367341.1"/>
    </source>
</evidence>
<reference evidence="1" key="1">
    <citation type="submission" date="2023-07" db="EMBL/GenBank/DDBJ databases">
        <authorList>
            <consortium name="AG Swart"/>
            <person name="Singh M."/>
            <person name="Singh A."/>
            <person name="Seah K."/>
            <person name="Emmerich C."/>
        </authorList>
    </citation>
    <scope>NUCLEOTIDE SEQUENCE</scope>
    <source>
        <strain evidence="1">DP1</strain>
    </source>
</reference>
<evidence type="ECO:0000313" key="2">
    <source>
        <dbReference type="Proteomes" id="UP001295684"/>
    </source>
</evidence>
<proteinExistence type="predicted"/>
<keyword evidence="2" id="KW-1185">Reference proteome</keyword>
<gene>
    <name evidence="1" type="ORF">ECRASSUSDP1_LOCUS8623</name>
</gene>